<dbReference type="GO" id="GO:0009252">
    <property type="term" value="P:peptidoglycan biosynthetic process"/>
    <property type="evidence" value="ECO:0007669"/>
    <property type="project" value="UniProtKB-KW"/>
</dbReference>
<dbReference type="InterPro" id="IPR012338">
    <property type="entry name" value="Beta-lactam/transpept-like"/>
</dbReference>
<dbReference type="GO" id="GO:0008360">
    <property type="term" value="P:regulation of cell shape"/>
    <property type="evidence" value="ECO:0007669"/>
    <property type="project" value="UniProtKB-KW"/>
</dbReference>
<evidence type="ECO:0000313" key="14">
    <source>
        <dbReference type="EMBL" id="SIS46695.1"/>
    </source>
</evidence>
<evidence type="ECO:0000256" key="9">
    <source>
        <dbReference type="RuleBase" id="RU004016"/>
    </source>
</evidence>
<evidence type="ECO:0000256" key="3">
    <source>
        <dbReference type="ARBA" id="ARBA00022801"/>
    </source>
</evidence>
<dbReference type="AlphaFoldDB" id="A0A1N7JBJ5"/>
<feature type="active site" description="Acyl-ester intermediate" evidence="7">
    <location>
        <position position="161"/>
    </location>
</feature>
<keyword evidence="3" id="KW-0378">Hydrolase</keyword>
<feature type="domain" description="Peptidase S11 D-alanyl-D-alanine carboxypeptidase A N-terminal" evidence="13">
    <location>
        <begin position="130"/>
        <end position="356"/>
    </location>
</feature>
<feature type="compositionally biased region" description="Polar residues" evidence="10">
    <location>
        <begin position="86"/>
        <end position="98"/>
    </location>
</feature>
<accession>A0A1N7JBJ5</accession>
<evidence type="ECO:0000256" key="7">
    <source>
        <dbReference type="PIRSR" id="PIRSR618044-1"/>
    </source>
</evidence>
<evidence type="ECO:0000256" key="11">
    <source>
        <dbReference type="SAM" id="Phobius"/>
    </source>
</evidence>
<dbReference type="PANTHER" id="PTHR21581:SF33">
    <property type="entry name" value="D-ALANYL-D-ALANINE CARBOXYPEPTIDASE DACB"/>
    <property type="match status" value="1"/>
</dbReference>
<keyword evidence="14" id="KW-0645">Protease</keyword>
<proteinExistence type="inferred from homology"/>
<dbReference type="PANTHER" id="PTHR21581">
    <property type="entry name" value="D-ALANYL-D-ALANINE CARBOXYPEPTIDASE"/>
    <property type="match status" value="1"/>
</dbReference>
<dbReference type="PRINTS" id="PR00725">
    <property type="entry name" value="DADACBPTASE1"/>
</dbReference>
<evidence type="ECO:0000256" key="5">
    <source>
        <dbReference type="ARBA" id="ARBA00022984"/>
    </source>
</evidence>
<dbReference type="OrthoDB" id="3663940at2"/>
<reference evidence="15" key="1">
    <citation type="submission" date="2017-01" db="EMBL/GenBank/DDBJ databases">
        <authorList>
            <person name="Varghese N."/>
            <person name="Submissions S."/>
        </authorList>
    </citation>
    <scope>NUCLEOTIDE SEQUENCE [LARGE SCALE GENOMIC DNA]</scope>
    <source>
        <strain evidence="15">DSM 44531</strain>
    </source>
</reference>
<evidence type="ECO:0000256" key="2">
    <source>
        <dbReference type="ARBA" id="ARBA00022729"/>
    </source>
</evidence>
<gene>
    <name evidence="14" type="ORF">SAMN05444817_105129</name>
</gene>
<sequence length="454" mass="47645">MKKKLSLALAAAIAPAAITPVTLPAQPAALAQEAETAVTAAEEPGAPGAAANAEAGADAQAEATDEDAPHYPDPREEAPNTDECPNATQPQEPVSTSERIAPGMPTPTPLPVEYDGPCGVIAPDGFTVSDKVLATSWLVADADTGDVIAMKDPHGRYRPASIIKVLLALVAIDELPLDKEVTVSEESAGQEGSAVGLGPNGTYTVDDLMHGLLMVSGNDAAHALAQVLGGDEETLRKVNAKAQELGMTDTRAASYSGLDAPGMSTSAWDMGIAYTKAYQNPTFSEIVNTEMYPFPGYTGPDGEELPGFDVYNDNQLYLNDPDGIGGKTGYTDDAKHTFVGALERDGRRLMAIVLDTTIDKGRAWEQSQDLIHEGYKFTSDDAIASLDDVTAEPSNTGTPVTDAPGEDRKDSSGNAEDDDTLQWEGIAVFSGVLALAGLATWLSLASAKKRRQRQ</sequence>
<keyword evidence="15" id="KW-1185">Reference proteome</keyword>
<evidence type="ECO:0000256" key="10">
    <source>
        <dbReference type="SAM" id="MobiDB-lite"/>
    </source>
</evidence>
<dbReference type="GO" id="GO:0009002">
    <property type="term" value="F:serine-type D-Ala-D-Ala carboxypeptidase activity"/>
    <property type="evidence" value="ECO:0007669"/>
    <property type="project" value="InterPro"/>
</dbReference>
<protein>
    <submittedName>
        <fullName evidence="14">D-alanyl-D-alanine carboxypeptidase (Penicillin-binding protein 5/6)</fullName>
    </submittedName>
</protein>
<dbReference type="InterPro" id="IPR018044">
    <property type="entry name" value="Peptidase_S11"/>
</dbReference>
<dbReference type="EMBL" id="FTOF01000005">
    <property type="protein sequence ID" value="SIS46695.1"/>
    <property type="molecule type" value="Genomic_DNA"/>
</dbReference>
<keyword evidence="2 12" id="KW-0732">Signal</keyword>
<feature type="region of interest" description="Disordered" evidence="10">
    <location>
        <begin position="29"/>
        <end position="108"/>
    </location>
</feature>
<dbReference type="Gene3D" id="3.40.710.10">
    <property type="entry name" value="DD-peptidase/beta-lactamase superfamily"/>
    <property type="match status" value="1"/>
</dbReference>
<feature type="active site" evidence="7">
    <location>
        <position position="216"/>
    </location>
</feature>
<keyword evidence="14" id="KW-0121">Carboxypeptidase</keyword>
<feature type="active site" description="Proton acceptor" evidence="7">
    <location>
        <position position="164"/>
    </location>
</feature>
<feature type="compositionally biased region" description="Basic and acidic residues" evidence="10">
    <location>
        <begin position="67"/>
        <end position="78"/>
    </location>
</feature>
<evidence type="ECO:0000256" key="12">
    <source>
        <dbReference type="SAM" id="SignalP"/>
    </source>
</evidence>
<dbReference type="Pfam" id="PF00768">
    <property type="entry name" value="Peptidase_S11"/>
    <property type="match status" value="1"/>
</dbReference>
<evidence type="ECO:0000256" key="6">
    <source>
        <dbReference type="ARBA" id="ARBA00023316"/>
    </source>
</evidence>
<name>A0A1N7JBJ5_9CORY</name>
<evidence type="ECO:0000259" key="13">
    <source>
        <dbReference type="Pfam" id="PF00768"/>
    </source>
</evidence>
<feature type="binding site" evidence="8">
    <location>
        <position position="327"/>
    </location>
    <ligand>
        <name>substrate</name>
    </ligand>
</feature>
<dbReference type="SUPFAM" id="SSF56601">
    <property type="entry name" value="beta-lactamase/transpeptidase-like"/>
    <property type="match status" value="1"/>
</dbReference>
<dbReference type="GO" id="GO:0071555">
    <property type="term" value="P:cell wall organization"/>
    <property type="evidence" value="ECO:0007669"/>
    <property type="project" value="UniProtKB-KW"/>
</dbReference>
<keyword evidence="4" id="KW-0133">Cell shape</keyword>
<dbReference type="STRING" id="1161099.SAMN05444817_105129"/>
<feature type="chain" id="PRO_5038346185" evidence="12">
    <location>
        <begin position="26"/>
        <end position="454"/>
    </location>
</feature>
<keyword evidence="6" id="KW-0961">Cell wall biogenesis/degradation</keyword>
<feature type="signal peptide" evidence="12">
    <location>
        <begin position="1"/>
        <end position="25"/>
    </location>
</feature>
<organism evidence="14 15">
    <name type="scientific">Corynebacterium appendicis CIP 107643</name>
    <dbReference type="NCBI Taxonomy" id="1161099"/>
    <lineage>
        <taxon>Bacteria</taxon>
        <taxon>Bacillati</taxon>
        <taxon>Actinomycetota</taxon>
        <taxon>Actinomycetes</taxon>
        <taxon>Mycobacteriales</taxon>
        <taxon>Corynebacteriaceae</taxon>
        <taxon>Corynebacterium</taxon>
    </lineage>
</organism>
<evidence type="ECO:0000256" key="4">
    <source>
        <dbReference type="ARBA" id="ARBA00022960"/>
    </source>
</evidence>
<dbReference type="Proteomes" id="UP000186292">
    <property type="component" value="Unassembled WGS sequence"/>
</dbReference>
<dbReference type="InterPro" id="IPR001967">
    <property type="entry name" value="Peptidase_S11_N"/>
</dbReference>
<evidence type="ECO:0000256" key="8">
    <source>
        <dbReference type="PIRSR" id="PIRSR618044-2"/>
    </source>
</evidence>
<keyword evidence="11" id="KW-0812">Transmembrane</keyword>
<feature type="compositionally biased region" description="Low complexity" evidence="10">
    <location>
        <begin position="29"/>
        <end position="62"/>
    </location>
</feature>
<dbReference type="RefSeq" id="WP_076599207.1">
    <property type="nucleotide sequence ID" value="NZ_CP046976.1"/>
</dbReference>
<feature type="region of interest" description="Disordered" evidence="10">
    <location>
        <begin position="388"/>
        <end position="420"/>
    </location>
</feature>
<keyword evidence="11" id="KW-0472">Membrane</keyword>
<keyword evidence="11" id="KW-1133">Transmembrane helix</keyword>
<comment type="similarity">
    <text evidence="1 9">Belongs to the peptidase S11 family.</text>
</comment>
<evidence type="ECO:0000256" key="1">
    <source>
        <dbReference type="ARBA" id="ARBA00007164"/>
    </source>
</evidence>
<evidence type="ECO:0000313" key="15">
    <source>
        <dbReference type="Proteomes" id="UP000186292"/>
    </source>
</evidence>
<feature type="transmembrane region" description="Helical" evidence="11">
    <location>
        <begin position="426"/>
        <end position="444"/>
    </location>
</feature>
<keyword evidence="5" id="KW-0573">Peptidoglycan synthesis</keyword>
<dbReference type="GO" id="GO:0006508">
    <property type="term" value="P:proteolysis"/>
    <property type="evidence" value="ECO:0007669"/>
    <property type="project" value="InterPro"/>
</dbReference>